<dbReference type="Gene3D" id="1.10.260.40">
    <property type="entry name" value="lambda repressor-like DNA-binding domains"/>
    <property type="match status" value="1"/>
</dbReference>
<dbReference type="PANTHER" id="PTHR35010">
    <property type="entry name" value="BLL4672 PROTEIN-RELATED"/>
    <property type="match status" value="1"/>
</dbReference>
<dbReference type="PANTHER" id="PTHR35010:SF2">
    <property type="entry name" value="BLL4672 PROTEIN"/>
    <property type="match status" value="1"/>
</dbReference>
<keyword evidence="3" id="KW-1185">Reference proteome</keyword>
<dbReference type="CDD" id="cd00093">
    <property type="entry name" value="HTH_XRE"/>
    <property type="match status" value="1"/>
</dbReference>
<evidence type="ECO:0000259" key="1">
    <source>
        <dbReference type="PROSITE" id="PS50943"/>
    </source>
</evidence>
<evidence type="ECO:0000313" key="2">
    <source>
        <dbReference type="EMBL" id="MFB9314671.1"/>
    </source>
</evidence>
<protein>
    <submittedName>
        <fullName evidence="2">Helix-turn-helix transcriptional regulator</fullName>
    </submittedName>
</protein>
<accession>A0ABV5KD45</accession>
<dbReference type="Proteomes" id="UP001589750">
    <property type="component" value="Unassembled WGS sequence"/>
</dbReference>
<proteinExistence type="predicted"/>
<evidence type="ECO:0000313" key="3">
    <source>
        <dbReference type="Proteomes" id="UP001589750"/>
    </source>
</evidence>
<dbReference type="Gene3D" id="3.30.450.180">
    <property type="match status" value="1"/>
</dbReference>
<dbReference type="PROSITE" id="PS50943">
    <property type="entry name" value="HTH_CROC1"/>
    <property type="match status" value="1"/>
</dbReference>
<dbReference type="SUPFAM" id="SSF47413">
    <property type="entry name" value="lambda repressor-like DNA-binding domains"/>
    <property type="match status" value="1"/>
</dbReference>
<dbReference type="SMART" id="SM00530">
    <property type="entry name" value="HTH_XRE"/>
    <property type="match status" value="1"/>
</dbReference>
<organism evidence="2 3">
    <name type="scientific">Nocardioides plantarum</name>
    <dbReference type="NCBI Taxonomy" id="29299"/>
    <lineage>
        <taxon>Bacteria</taxon>
        <taxon>Bacillati</taxon>
        <taxon>Actinomycetota</taxon>
        <taxon>Actinomycetes</taxon>
        <taxon>Propionibacteriales</taxon>
        <taxon>Nocardioidaceae</taxon>
        <taxon>Nocardioides</taxon>
    </lineage>
</organism>
<dbReference type="Pfam" id="PF17765">
    <property type="entry name" value="MLTR_LBD"/>
    <property type="match status" value="1"/>
</dbReference>
<gene>
    <name evidence="2" type="ORF">ACFFRI_16560</name>
</gene>
<dbReference type="InterPro" id="IPR001387">
    <property type="entry name" value="Cro/C1-type_HTH"/>
</dbReference>
<dbReference type="Pfam" id="PF13560">
    <property type="entry name" value="HTH_31"/>
    <property type="match status" value="1"/>
</dbReference>
<feature type="domain" description="HTH cro/C1-type" evidence="1">
    <location>
        <begin position="35"/>
        <end position="82"/>
    </location>
</feature>
<dbReference type="InterPro" id="IPR010982">
    <property type="entry name" value="Lambda_DNA-bd_dom_sf"/>
</dbReference>
<dbReference type="RefSeq" id="WP_246084200.1">
    <property type="nucleotide sequence ID" value="NZ_JBHMDG010000024.1"/>
</dbReference>
<comment type="caution">
    <text evidence="2">The sequence shown here is derived from an EMBL/GenBank/DDBJ whole genome shotgun (WGS) entry which is preliminary data.</text>
</comment>
<name>A0ABV5KD45_9ACTN</name>
<reference evidence="2 3" key="1">
    <citation type="submission" date="2024-09" db="EMBL/GenBank/DDBJ databases">
        <authorList>
            <person name="Sun Q."/>
            <person name="Mori K."/>
        </authorList>
    </citation>
    <scope>NUCLEOTIDE SEQUENCE [LARGE SCALE GENOMIC DNA]</scope>
    <source>
        <strain evidence="2 3">JCM 9626</strain>
    </source>
</reference>
<dbReference type="InterPro" id="IPR041413">
    <property type="entry name" value="MLTR_LBD"/>
</dbReference>
<dbReference type="EMBL" id="JBHMDG010000024">
    <property type="protein sequence ID" value="MFB9314671.1"/>
    <property type="molecule type" value="Genomic_DNA"/>
</dbReference>
<sequence>MEANTELGEFLRSRRALLDPVELGVASYGRRRVPGLRREELAQLAGVSATYYTRLEQGSGSGASDGVLDALARALRLSDDERSHLHRIARPARERGTQESVAPLGRATAQVVASVHEVPVLALDRRNDVLAWNPLAHALLAGHLPYAAPDRPTSRPNTTRMLFLDAHTRELHEDWGSETLRAVAALRIVAGNHPGDPHLGSLVGELSMASERFAELWATHAVASCTEGAKRYRHPTVGLLELDFSVTTVADGTDHRLMILTARPGTPSEHALVLLARGLGER</sequence>